<proteinExistence type="predicted"/>
<dbReference type="SUPFAM" id="SSF47413">
    <property type="entry name" value="lambda repressor-like DNA-binding domains"/>
    <property type="match status" value="1"/>
</dbReference>
<feature type="domain" description="HTH cro/C1-type" evidence="1">
    <location>
        <begin position="13"/>
        <end position="67"/>
    </location>
</feature>
<sequence length="230" mass="26392">MDIRQIRRTNALQLIKEKGITKAKFARTLGKSPQQINELLKEKNPKNIGHKIARQIEESFGLPEQWLDQKQNQDESFTAFSTVLDSYRQAERLAATYTQAQRDWLKGRKHVTRQIEDELESRLLENGLQLLDSGNSEFRVATPSKSLVTISLFIPMPGFTGWLCPPITPMQPDFLAIALIGDYCLDFAFIPREEYQVLRSKEKPRIDINTKDGTASGKSLEPWVNRFDLI</sequence>
<name>A0ABT3N4C5_9GAMM</name>
<gene>
    <name evidence="2" type="ORF">NX722_28265</name>
    <name evidence="3" type="ORF">NX722_28550</name>
</gene>
<keyword evidence="4" id="KW-1185">Reference proteome</keyword>
<dbReference type="InterPro" id="IPR010982">
    <property type="entry name" value="Lambda_DNA-bd_dom_sf"/>
</dbReference>
<organism evidence="2 4">
    <name type="scientific">Endozoicomonas gorgoniicola</name>
    <dbReference type="NCBI Taxonomy" id="1234144"/>
    <lineage>
        <taxon>Bacteria</taxon>
        <taxon>Pseudomonadati</taxon>
        <taxon>Pseudomonadota</taxon>
        <taxon>Gammaproteobacteria</taxon>
        <taxon>Oceanospirillales</taxon>
        <taxon>Endozoicomonadaceae</taxon>
        <taxon>Endozoicomonas</taxon>
    </lineage>
</organism>
<protein>
    <submittedName>
        <fullName evidence="2">Helix-turn-helix domain-containing protein</fullName>
    </submittedName>
</protein>
<dbReference type="Proteomes" id="UP001209854">
    <property type="component" value="Unassembled WGS sequence"/>
</dbReference>
<dbReference type="EMBL" id="JAPFCC010000001">
    <property type="protein sequence ID" value="MCW7556461.1"/>
    <property type="molecule type" value="Genomic_DNA"/>
</dbReference>
<reference evidence="2 4" key="1">
    <citation type="submission" date="2022-10" db="EMBL/GenBank/DDBJ databases">
        <title>High-quality genome sequences of two octocoral-associated bacteria, Endozoicomonas euniceicola EF212 and Endozoicomonas gorgoniicola PS125.</title>
        <authorList>
            <person name="Chiou Y.-J."/>
            <person name="Chen Y.-H."/>
        </authorList>
    </citation>
    <scope>NUCLEOTIDE SEQUENCE [LARGE SCALE GENOMIC DNA]</scope>
    <source>
        <strain evidence="2 4">PS125</strain>
    </source>
</reference>
<evidence type="ECO:0000259" key="1">
    <source>
        <dbReference type="PROSITE" id="PS50943"/>
    </source>
</evidence>
<evidence type="ECO:0000313" key="2">
    <source>
        <dbReference type="EMBL" id="MCW7556461.1"/>
    </source>
</evidence>
<dbReference type="RefSeq" id="WP_262566141.1">
    <property type="nucleotide sequence ID" value="NZ_CP103299.1"/>
</dbReference>
<accession>A0ABT3N4C5</accession>
<dbReference type="EMBL" id="JAPFCC010000002">
    <property type="protein sequence ID" value="MCW7556518.1"/>
    <property type="molecule type" value="Genomic_DNA"/>
</dbReference>
<evidence type="ECO:0000313" key="4">
    <source>
        <dbReference type="Proteomes" id="UP001209854"/>
    </source>
</evidence>
<comment type="caution">
    <text evidence="2">The sequence shown here is derived from an EMBL/GenBank/DDBJ whole genome shotgun (WGS) entry which is preliminary data.</text>
</comment>
<dbReference type="PROSITE" id="PS50943">
    <property type="entry name" value="HTH_CROC1"/>
    <property type="match status" value="1"/>
</dbReference>
<evidence type="ECO:0000313" key="3">
    <source>
        <dbReference type="EMBL" id="MCW7556518.1"/>
    </source>
</evidence>
<dbReference type="Gene3D" id="1.10.260.40">
    <property type="entry name" value="lambda repressor-like DNA-binding domains"/>
    <property type="match status" value="1"/>
</dbReference>
<dbReference type="InterPro" id="IPR001387">
    <property type="entry name" value="Cro/C1-type_HTH"/>
</dbReference>